<sequence length="196" mass="22462">MGGMNWIRVEVDTCDYTPFRGRAVVVGKTIYALDLFQVDEIIAFSLKMNKRDDGSIAYTLIKLCKLDGLKIASPPCPFDGLESDYFVHLGNQDFFHVKTGTNYEFYKVQHICITTFQIFVREDGIHMIKTLHSIVLPMDIEACGQFMLTFGFTPECEDYEPIEGESAASMKQPKQEDETTIEENYLMCGRLKPRRK</sequence>
<protein>
    <submittedName>
        <fullName evidence="2">Uncharacterized protein LOC110749925</fullName>
    </submittedName>
</protein>
<dbReference type="GeneID" id="110749925"/>
<dbReference type="Proteomes" id="UP000515124">
    <property type="component" value="Unplaced"/>
</dbReference>
<gene>
    <name evidence="2" type="primary">LOC110749925</name>
</gene>
<keyword evidence="1" id="KW-1185">Reference proteome</keyword>
<dbReference type="KEGG" id="pavi:110749925"/>
<organism evidence="1 2">
    <name type="scientific">Prunus avium</name>
    <name type="common">Cherry</name>
    <name type="synonym">Cerasus avium</name>
    <dbReference type="NCBI Taxonomy" id="42229"/>
    <lineage>
        <taxon>Eukaryota</taxon>
        <taxon>Viridiplantae</taxon>
        <taxon>Streptophyta</taxon>
        <taxon>Embryophyta</taxon>
        <taxon>Tracheophyta</taxon>
        <taxon>Spermatophyta</taxon>
        <taxon>Magnoliopsida</taxon>
        <taxon>eudicotyledons</taxon>
        <taxon>Gunneridae</taxon>
        <taxon>Pentapetalae</taxon>
        <taxon>rosids</taxon>
        <taxon>fabids</taxon>
        <taxon>Rosales</taxon>
        <taxon>Rosaceae</taxon>
        <taxon>Amygdaloideae</taxon>
        <taxon>Amygdaleae</taxon>
        <taxon>Prunus</taxon>
    </lineage>
</organism>
<accession>A0A6P5RXG1</accession>
<evidence type="ECO:0000313" key="1">
    <source>
        <dbReference type="Proteomes" id="UP000515124"/>
    </source>
</evidence>
<dbReference type="AlphaFoldDB" id="A0A6P5RXG1"/>
<dbReference type="RefSeq" id="XP_021805821.1">
    <property type="nucleotide sequence ID" value="XM_021950129.1"/>
</dbReference>
<proteinExistence type="predicted"/>
<reference evidence="2" key="1">
    <citation type="submission" date="2025-08" db="UniProtKB">
        <authorList>
            <consortium name="RefSeq"/>
        </authorList>
    </citation>
    <scope>IDENTIFICATION</scope>
</reference>
<name>A0A6P5RXG1_PRUAV</name>
<evidence type="ECO:0000313" key="2">
    <source>
        <dbReference type="RefSeq" id="XP_021805821.1"/>
    </source>
</evidence>